<name>L5MK40_MYODS</name>
<sequence length="85" mass="8902">MMAGGMMALRMAVCYLPGLSVGLGLGLAAAALIGSLKDTGEQAGSTERPRNHRSKGRKRNRGRKYTKTSVGASYTFPTEDPASGN</sequence>
<dbReference type="EMBL" id="KB098201">
    <property type="protein sequence ID" value="ELK38746.1"/>
    <property type="molecule type" value="Genomic_DNA"/>
</dbReference>
<accession>L5MK40</accession>
<gene>
    <name evidence="2" type="ORF">MDA_GLEAN10000513</name>
</gene>
<dbReference type="Proteomes" id="UP000010556">
    <property type="component" value="Unassembled WGS sequence"/>
</dbReference>
<evidence type="ECO:0000313" key="3">
    <source>
        <dbReference type="Proteomes" id="UP000010556"/>
    </source>
</evidence>
<proteinExistence type="predicted"/>
<reference evidence="3" key="1">
    <citation type="journal article" date="2013" name="Science">
        <title>Comparative analysis of bat genomes provides insight into the evolution of flight and immunity.</title>
        <authorList>
            <person name="Zhang G."/>
            <person name="Cowled C."/>
            <person name="Shi Z."/>
            <person name="Huang Z."/>
            <person name="Bishop-Lilly K.A."/>
            <person name="Fang X."/>
            <person name="Wynne J.W."/>
            <person name="Xiong Z."/>
            <person name="Baker M.L."/>
            <person name="Zhao W."/>
            <person name="Tachedjian M."/>
            <person name="Zhu Y."/>
            <person name="Zhou P."/>
            <person name="Jiang X."/>
            <person name="Ng J."/>
            <person name="Yang L."/>
            <person name="Wu L."/>
            <person name="Xiao J."/>
            <person name="Feng Y."/>
            <person name="Chen Y."/>
            <person name="Sun X."/>
            <person name="Zhang Y."/>
            <person name="Marsh G.A."/>
            <person name="Crameri G."/>
            <person name="Broder C.C."/>
            <person name="Frey K.G."/>
            <person name="Wang L.F."/>
            <person name="Wang J."/>
        </authorList>
    </citation>
    <scope>NUCLEOTIDE SEQUENCE [LARGE SCALE GENOMIC DNA]</scope>
</reference>
<feature type="region of interest" description="Disordered" evidence="1">
    <location>
        <begin position="38"/>
        <end position="85"/>
    </location>
</feature>
<dbReference type="eggNOG" id="ENOG502S0JN">
    <property type="taxonomic scope" value="Eukaryota"/>
</dbReference>
<protein>
    <submittedName>
        <fullName evidence="2">Uncharacterized protein</fullName>
    </submittedName>
</protein>
<evidence type="ECO:0000256" key="1">
    <source>
        <dbReference type="SAM" id="MobiDB-lite"/>
    </source>
</evidence>
<feature type="compositionally biased region" description="Polar residues" evidence="1">
    <location>
        <begin position="67"/>
        <end position="76"/>
    </location>
</feature>
<feature type="compositionally biased region" description="Basic residues" evidence="1">
    <location>
        <begin position="50"/>
        <end position="66"/>
    </location>
</feature>
<organism evidence="2 3">
    <name type="scientific">Myotis davidii</name>
    <name type="common">David's myotis</name>
    <dbReference type="NCBI Taxonomy" id="225400"/>
    <lineage>
        <taxon>Eukaryota</taxon>
        <taxon>Metazoa</taxon>
        <taxon>Chordata</taxon>
        <taxon>Craniata</taxon>
        <taxon>Vertebrata</taxon>
        <taxon>Euteleostomi</taxon>
        <taxon>Mammalia</taxon>
        <taxon>Eutheria</taxon>
        <taxon>Laurasiatheria</taxon>
        <taxon>Chiroptera</taxon>
        <taxon>Yangochiroptera</taxon>
        <taxon>Vespertilionidae</taxon>
        <taxon>Myotis</taxon>
    </lineage>
</organism>
<evidence type="ECO:0000313" key="2">
    <source>
        <dbReference type="EMBL" id="ELK38746.1"/>
    </source>
</evidence>
<dbReference type="AlphaFoldDB" id="L5MK40"/>
<keyword evidence="3" id="KW-1185">Reference proteome</keyword>